<dbReference type="Gene3D" id="1.25.40.420">
    <property type="match status" value="1"/>
</dbReference>
<evidence type="ECO:0000256" key="2">
    <source>
        <dbReference type="ARBA" id="ARBA00022737"/>
    </source>
</evidence>
<dbReference type="PANTHER" id="PTHR24412">
    <property type="entry name" value="KELCH PROTEIN"/>
    <property type="match status" value="1"/>
</dbReference>
<protein>
    <recommendedName>
        <fullName evidence="3">Reverse transcriptase domain-containing protein</fullName>
    </recommendedName>
</protein>
<dbReference type="FunFam" id="1.25.40.420:FF:000001">
    <property type="entry name" value="Kelch-like family member 12"/>
    <property type="match status" value="1"/>
</dbReference>
<dbReference type="Pfam" id="PF24981">
    <property type="entry name" value="Beta-prop_ATRN-LZTR1"/>
    <property type="match status" value="1"/>
</dbReference>
<dbReference type="Proteomes" id="UP000694680">
    <property type="component" value="Unassembled WGS sequence"/>
</dbReference>
<keyword evidence="5" id="KW-1185">Reference proteome</keyword>
<name>A0A8C5DEW5_GOUWI</name>
<reference evidence="4" key="1">
    <citation type="submission" date="2025-08" db="UniProtKB">
        <authorList>
            <consortium name="Ensembl"/>
        </authorList>
    </citation>
    <scope>IDENTIFICATION</scope>
</reference>
<organism evidence="4 5">
    <name type="scientific">Gouania willdenowi</name>
    <name type="common">Blunt-snouted clingfish</name>
    <name type="synonym">Lepadogaster willdenowi</name>
    <dbReference type="NCBI Taxonomy" id="441366"/>
    <lineage>
        <taxon>Eukaryota</taxon>
        <taxon>Metazoa</taxon>
        <taxon>Chordata</taxon>
        <taxon>Craniata</taxon>
        <taxon>Vertebrata</taxon>
        <taxon>Euteleostomi</taxon>
        <taxon>Actinopterygii</taxon>
        <taxon>Neopterygii</taxon>
        <taxon>Teleostei</taxon>
        <taxon>Neoteleostei</taxon>
        <taxon>Acanthomorphata</taxon>
        <taxon>Ovalentaria</taxon>
        <taxon>Blenniimorphae</taxon>
        <taxon>Blenniiformes</taxon>
        <taxon>Gobiesocoidei</taxon>
        <taxon>Gobiesocidae</taxon>
        <taxon>Gobiesocinae</taxon>
        <taxon>Gouania</taxon>
    </lineage>
</organism>
<dbReference type="Pfam" id="PF07707">
    <property type="entry name" value="BACK"/>
    <property type="match status" value="1"/>
</dbReference>
<evidence type="ECO:0000256" key="1">
    <source>
        <dbReference type="ARBA" id="ARBA00022441"/>
    </source>
</evidence>
<dbReference type="PANTHER" id="PTHR24412:SF172">
    <property type="entry name" value="KELCH-LIKE PROTEIN 10"/>
    <property type="match status" value="1"/>
</dbReference>
<keyword evidence="2" id="KW-0677">Repeat</keyword>
<dbReference type="SMART" id="SM00612">
    <property type="entry name" value="Kelch"/>
    <property type="match status" value="6"/>
</dbReference>
<dbReference type="AlphaFoldDB" id="A0A8C5DEW5"/>
<dbReference type="InterPro" id="IPR000477">
    <property type="entry name" value="RT_dom"/>
</dbReference>
<proteinExistence type="predicted"/>
<dbReference type="Gene3D" id="2.120.10.80">
    <property type="entry name" value="Kelch-type beta propeller"/>
    <property type="match status" value="2"/>
</dbReference>
<dbReference type="Ensembl" id="ENSGWIT00000006149.1">
    <property type="protein sequence ID" value="ENSGWIP00000005654.1"/>
    <property type="gene ID" value="ENSGWIG00000003165.1"/>
</dbReference>
<dbReference type="Pfam" id="PF01344">
    <property type="entry name" value="Kelch_1"/>
    <property type="match status" value="1"/>
</dbReference>
<dbReference type="InterPro" id="IPR056737">
    <property type="entry name" value="Beta-prop_ATRN-MKLN-like"/>
</dbReference>
<dbReference type="InterPro" id="IPR006652">
    <property type="entry name" value="Kelch_1"/>
</dbReference>
<accession>A0A8C5DEW5</accession>
<evidence type="ECO:0000259" key="3">
    <source>
        <dbReference type="PROSITE" id="PS50878"/>
    </source>
</evidence>
<keyword evidence="1" id="KW-0880">Kelch repeat</keyword>
<dbReference type="PIRSF" id="PIRSF037037">
    <property type="entry name" value="Kelch-like_protein_gigaxonin"/>
    <property type="match status" value="1"/>
</dbReference>
<sequence length="621" mass="71447">MWHCTSDKVVSNTGAPQGTVLSPFLFTTYTTDFSYCTDTCHLQKFTDDSAVVGCIREDICRKMLRMFYESMVANVILYTFVCWGSSLRVTDTNRLIRRASDVVHPYLQVLFRDSYIFDLMMEVHQFNVKSLEQTCFEVLKDHLCTENCIGLWQFAKSCYIPILFQLKYEAFHFICENFEEVSLSEEFLQLAEQELADILGQDDLTVTHESTVYQSVLRWINHMPEERQGAISTLLPKVRLGLMDKSYITDNVLNNDVVKTNPESHLLVSDTLKVMSQPSLICSESGINNTLFCRRLPNAVLLMFRFYSKNIEAFDYRTNSWITVQTHPSLEDTMAHLLLYSTVFLGRCFYIVGGGLRWTNPSNRVWRYNLVTHTWQEMSPMQESRRCVSVAVLKGYIYAMGGYRDDYTSLRTAERYQPDINQWTFIASMNEERRDASCTTLNNKIYICGGRSNRVLNTAEYYNPDTNQWTLITPMGTLRCGLGVVLKGYIYAMGGCRDDDVTSLRTAERYQPNINQWTFIASMNEERFSASCTTLNNKIYICGGMNNRVLKTAEYYNPDTNQWTLITPMGTPRYGLGVIAYMGHIFAVGGSNGSGRLRSAEAYDPVTNTWYDVPEMVHRHR</sequence>
<dbReference type="SMART" id="SM00875">
    <property type="entry name" value="BACK"/>
    <property type="match status" value="1"/>
</dbReference>
<dbReference type="SUPFAM" id="SSF117281">
    <property type="entry name" value="Kelch motif"/>
    <property type="match status" value="2"/>
</dbReference>
<dbReference type="PROSITE" id="PS50878">
    <property type="entry name" value="RT_POL"/>
    <property type="match status" value="1"/>
</dbReference>
<dbReference type="InterPro" id="IPR015915">
    <property type="entry name" value="Kelch-typ_b-propeller"/>
</dbReference>
<dbReference type="InterPro" id="IPR017096">
    <property type="entry name" value="BTB-kelch_protein"/>
</dbReference>
<reference evidence="4" key="2">
    <citation type="submission" date="2025-09" db="UniProtKB">
        <authorList>
            <consortium name="Ensembl"/>
        </authorList>
    </citation>
    <scope>IDENTIFICATION</scope>
</reference>
<dbReference type="InterPro" id="IPR011705">
    <property type="entry name" value="BACK"/>
</dbReference>
<feature type="domain" description="Reverse transcriptase" evidence="3">
    <location>
        <begin position="1"/>
        <end position="111"/>
    </location>
</feature>
<evidence type="ECO:0000313" key="5">
    <source>
        <dbReference type="Proteomes" id="UP000694680"/>
    </source>
</evidence>
<evidence type="ECO:0000313" key="4">
    <source>
        <dbReference type="Ensembl" id="ENSGWIP00000005654.1"/>
    </source>
</evidence>